<evidence type="ECO:0000256" key="3">
    <source>
        <dbReference type="ARBA" id="ARBA00022692"/>
    </source>
</evidence>
<dbReference type="GO" id="GO:0022857">
    <property type="term" value="F:transmembrane transporter activity"/>
    <property type="evidence" value="ECO:0007669"/>
    <property type="project" value="InterPro"/>
</dbReference>
<feature type="transmembrane region" description="Helical" evidence="7">
    <location>
        <begin position="147"/>
        <end position="172"/>
    </location>
</feature>
<evidence type="ECO:0000256" key="1">
    <source>
        <dbReference type="ARBA" id="ARBA00004141"/>
    </source>
</evidence>
<dbReference type="Proteomes" id="UP000310421">
    <property type="component" value="Unassembled WGS sequence"/>
</dbReference>
<comment type="subcellular location">
    <subcellularLocation>
        <location evidence="1">Membrane</location>
        <topology evidence="1">Multi-pass membrane protein</topology>
    </subcellularLocation>
</comment>
<dbReference type="SUPFAM" id="SSF103473">
    <property type="entry name" value="MFS general substrate transporter"/>
    <property type="match status" value="1"/>
</dbReference>
<proteinExistence type="inferred from homology"/>
<evidence type="ECO:0000256" key="5">
    <source>
        <dbReference type="ARBA" id="ARBA00023136"/>
    </source>
</evidence>
<feature type="domain" description="Major facilitator superfamily (MFS) profile" evidence="8">
    <location>
        <begin position="56"/>
        <end position="507"/>
    </location>
</feature>
<dbReference type="AlphaFoldDB" id="A0A4S8Z4I1"/>
<accession>A0A4S8Z4I1</accession>
<comment type="caution">
    <text evidence="9">The sequence shown here is derived from an EMBL/GenBank/DDBJ whole genome shotgun (WGS) entry which is preliminary data.</text>
</comment>
<evidence type="ECO:0000256" key="6">
    <source>
        <dbReference type="ARBA" id="ARBA00037968"/>
    </source>
</evidence>
<dbReference type="FunFam" id="1.20.1250.20:FF:000064">
    <property type="entry name" value="MFS allantoate transporter"/>
    <property type="match status" value="1"/>
</dbReference>
<gene>
    <name evidence="9" type="ORF">D6D20_06563</name>
</gene>
<feature type="transmembrane region" description="Helical" evidence="7">
    <location>
        <begin position="372"/>
        <end position="396"/>
    </location>
</feature>
<reference evidence="9 10" key="1">
    <citation type="submission" date="2018-10" db="EMBL/GenBank/DDBJ databases">
        <title>Fifty Aureobasidium pullulans genomes reveal a recombining polyextremotolerant generalist.</title>
        <authorList>
            <person name="Gostincar C."/>
            <person name="Turk M."/>
            <person name="Zajc J."/>
            <person name="Gunde-Cimerman N."/>
        </authorList>
    </citation>
    <scope>NUCLEOTIDE SEQUENCE [LARGE SCALE GENOMIC DNA]</scope>
    <source>
        <strain evidence="9 10">EXF-10751</strain>
    </source>
</reference>
<dbReference type="Gene3D" id="1.20.1250.20">
    <property type="entry name" value="MFS general substrate transporter like domains"/>
    <property type="match status" value="2"/>
</dbReference>
<dbReference type="InterPro" id="IPR036259">
    <property type="entry name" value="MFS_trans_sf"/>
</dbReference>
<name>A0A4S8Z4I1_AURPU</name>
<dbReference type="InterPro" id="IPR011701">
    <property type="entry name" value="MFS"/>
</dbReference>
<evidence type="ECO:0000259" key="8">
    <source>
        <dbReference type="PROSITE" id="PS50850"/>
    </source>
</evidence>
<dbReference type="GO" id="GO:0016020">
    <property type="term" value="C:membrane"/>
    <property type="evidence" value="ECO:0007669"/>
    <property type="project" value="UniProtKB-SubCell"/>
</dbReference>
<feature type="transmembrane region" description="Helical" evidence="7">
    <location>
        <begin position="408"/>
        <end position="429"/>
    </location>
</feature>
<evidence type="ECO:0000313" key="9">
    <source>
        <dbReference type="EMBL" id="THW59357.1"/>
    </source>
</evidence>
<feature type="transmembrane region" description="Helical" evidence="7">
    <location>
        <begin position="348"/>
        <end position="366"/>
    </location>
</feature>
<feature type="transmembrane region" description="Helical" evidence="7">
    <location>
        <begin position="123"/>
        <end position="141"/>
    </location>
</feature>
<feature type="transmembrane region" description="Helical" evidence="7">
    <location>
        <begin position="216"/>
        <end position="236"/>
    </location>
</feature>
<evidence type="ECO:0000313" key="10">
    <source>
        <dbReference type="Proteomes" id="UP000310421"/>
    </source>
</evidence>
<comment type="similarity">
    <text evidence="6">Belongs to the major facilitator superfamily. Allantoate permease family.</text>
</comment>
<evidence type="ECO:0000256" key="2">
    <source>
        <dbReference type="ARBA" id="ARBA00022448"/>
    </source>
</evidence>
<keyword evidence="5 7" id="KW-0472">Membrane</keyword>
<dbReference type="Pfam" id="PF07690">
    <property type="entry name" value="MFS_1"/>
    <property type="match status" value="1"/>
</dbReference>
<feature type="transmembrane region" description="Helical" evidence="7">
    <location>
        <begin position="320"/>
        <end position="341"/>
    </location>
</feature>
<evidence type="ECO:0000256" key="7">
    <source>
        <dbReference type="SAM" id="Phobius"/>
    </source>
</evidence>
<sequence length="507" mass="56483">MHQASPQIKTTRHSMEKAELGLEPSTPPAIGGQVLLDVTFTADEERKVVRKIDCIILPMMCFVFFCQYLDKQSLSYASVAGLITDLKLDASQYSWCSSIFYIGQLVSEYPFIYLMSRLRLTKLVGFTIIVWGGICMCLAAPKDFAGFAAVRFLLGFSEGAVSPAFVSITSYWYKKEEHAMRTALWISMNAIAQVVGSLLMFGIAESRHLDISPWRVMFIVCGAMTAAIGVIFFFAMPSGPSDAWFLNQREKGVLMARMARSPEGGDHKDFSMTQLKEALLDYKVFLIFCFGLLVTMQSPVLTFASLIIKGLGYSRHQTLLYTAPSGAVQLVLIWLGVLMYSWFPRNRCAIATILCIPPLIGCFLLLKLPASAGWGVVVSSWLASCITAPWSMLLSLSASNIKGNTKRSVANAVFFIGYCAGCIASPQLWKHSPRYFSGVVTAIVTWFLLIITTGAWWALCRRENQKRDAEGVEPETMQVEPETMQMEDSFAGLDLTDKQDRAFRYSW</sequence>
<keyword evidence="2" id="KW-0813">Transport</keyword>
<dbReference type="InterPro" id="IPR020846">
    <property type="entry name" value="MFS_dom"/>
</dbReference>
<evidence type="ECO:0000256" key="4">
    <source>
        <dbReference type="ARBA" id="ARBA00022989"/>
    </source>
</evidence>
<keyword evidence="4 7" id="KW-1133">Transmembrane helix</keyword>
<keyword evidence="3 7" id="KW-0812">Transmembrane</keyword>
<feature type="transmembrane region" description="Helical" evidence="7">
    <location>
        <begin position="184"/>
        <end position="204"/>
    </location>
</feature>
<dbReference type="PANTHER" id="PTHR43791:SF103">
    <property type="entry name" value="MAJOR FACILITATOR SUPERFAMILY (MFS) PROFILE DOMAIN-CONTAINING PROTEIN-RELATED"/>
    <property type="match status" value="1"/>
</dbReference>
<protein>
    <submittedName>
        <fullName evidence="9">Putative MFS allantoate transporter</fullName>
    </submittedName>
</protein>
<organism evidence="9 10">
    <name type="scientific">Aureobasidium pullulans</name>
    <name type="common">Black yeast</name>
    <name type="synonym">Pullularia pullulans</name>
    <dbReference type="NCBI Taxonomy" id="5580"/>
    <lineage>
        <taxon>Eukaryota</taxon>
        <taxon>Fungi</taxon>
        <taxon>Dikarya</taxon>
        <taxon>Ascomycota</taxon>
        <taxon>Pezizomycotina</taxon>
        <taxon>Dothideomycetes</taxon>
        <taxon>Dothideomycetidae</taxon>
        <taxon>Dothideales</taxon>
        <taxon>Saccotheciaceae</taxon>
        <taxon>Aureobasidium</taxon>
    </lineage>
</organism>
<dbReference type="PROSITE" id="PS50850">
    <property type="entry name" value="MFS"/>
    <property type="match status" value="1"/>
</dbReference>
<feature type="transmembrane region" description="Helical" evidence="7">
    <location>
        <begin position="284"/>
        <end position="308"/>
    </location>
</feature>
<dbReference type="EMBL" id="QZAN01000079">
    <property type="protein sequence ID" value="THW59357.1"/>
    <property type="molecule type" value="Genomic_DNA"/>
</dbReference>
<dbReference type="PANTHER" id="PTHR43791">
    <property type="entry name" value="PERMEASE-RELATED"/>
    <property type="match status" value="1"/>
</dbReference>
<feature type="transmembrane region" description="Helical" evidence="7">
    <location>
        <begin position="435"/>
        <end position="459"/>
    </location>
</feature>